<feature type="compositionally biased region" description="Pro residues" evidence="1">
    <location>
        <begin position="139"/>
        <end position="152"/>
    </location>
</feature>
<feature type="compositionally biased region" description="Low complexity" evidence="1">
    <location>
        <begin position="153"/>
        <end position="175"/>
    </location>
</feature>
<dbReference type="Proteomes" id="UP000028524">
    <property type="component" value="Unassembled WGS sequence"/>
</dbReference>
<protein>
    <recommendedName>
        <fullName evidence="5">Extracellular membrane protein CFEM domain-containing protein</fullName>
    </recommendedName>
</protein>
<dbReference type="OrthoDB" id="4843554at2759"/>
<evidence type="ECO:0000256" key="2">
    <source>
        <dbReference type="SAM" id="SignalP"/>
    </source>
</evidence>
<evidence type="ECO:0000256" key="1">
    <source>
        <dbReference type="SAM" id="MobiDB-lite"/>
    </source>
</evidence>
<dbReference type="AlphaFoldDB" id="A0A084QTR7"/>
<sequence>MRTAAASLAVLTGLAAIVTADSLPFGSIPAQCATICGPIVELTSICNVHQPTLKRRRIEQQPPRRAEVDADSRRWAGEDDGDVEKRSFSVIRAAPTSFPANIIDELLRTLDLRPTSTITRIRPSVITSTTSVVVTSEAPPTPPSGSLPPSSQPPVTTTVTLGEPASSAPAEATSAGLKKGADHNSDQQAVDDMAEEQCVCLNESFDVPRVAGLCASCIMQAGDVDNNVDIIVSACGFPDPEEYSPRKDAVVNNVRVVATKPATYMGAGAGVDHSSAPAARLVSLFAVVTVASFALGATMLW</sequence>
<dbReference type="InParanoid" id="A0A084QTR7"/>
<feature type="chain" id="PRO_5001779814" description="Extracellular membrane protein CFEM domain-containing protein" evidence="2">
    <location>
        <begin position="21"/>
        <end position="301"/>
    </location>
</feature>
<evidence type="ECO:0000313" key="3">
    <source>
        <dbReference type="EMBL" id="KFA67352.1"/>
    </source>
</evidence>
<evidence type="ECO:0000313" key="4">
    <source>
        <dbReference type="Proteomes" id="UP000028524"/>
    </source>
</evidence>
<organism evidence="3 4">
    <name type="scientific">Stachybotrys chlorohalonatus (strain IBT 40285)</name>
    <dbReference type="NCBI Taxonomy" id="1283841"/>
    <lineage>
        <taxon>Eukaryota</taxon>
        <taxon>Fungi</taxon>
        <taxon>Dikarya</taxon>
        <taxon>Ascomycota</taxon>
        <taxon>Pezizomycotina</taxon>
        <taxon>Sordariomycetes</taxon>
        <taxon>Hypocreomycetidae</taxon>
        <taxon>Hypocreales</taxon>
        <taxon>Stachybotryaceae</taxon>
        <taxon>Stachybotrys</taxon>
    </lineage>
</organism>
<feature type="region of interest" description="Disordered" evidence="1">
    <location>
        <begin position="56"/>
        <end position="82"/>
    </location>
</feature>
<keyword evidence="4" id="KW-1185">Reference proteome</keyword>
<proteinExistence type="predicted"/>
<gene>
    <name evidence="3" type="ORF">S40285_07022</name>
</gene>
<keyword evidence="2" id="KW-0732">Signal</keyword>
<evidence type="ECO:0008006" key="5">
    <source>
        <dbReference type="Google" id="ProtNLM"/>
    </source>
</evidence>
<name>A0A084QTR7_STAC4</name>
<reference evidence="3 4" key="1">
    <citation type="journal article" date="2014" name="BMC Genomics">
        <title>Comparative genome sequencing reveals chemotype-specific gene clusters in the toxigenic black mold Stachybotrys.</title>
        <authorList>
            <person name="Semeiks J."/>
            <person name="Borek D."/>
            <person name="Otwinowski Z."/>
            <person name="Grishin N.V."/>
        </authorList>
    </citation>
    <scope>NUCLEOTIDE SEQUENCE [LARGE SCALE GENOMIC DNA]</scope>
    <source>
        <strain evidence="3 4">IBT 40285</strain>
    </source>
</reference>
<dbReference type="STRING" id="1283841.A0A084QTR7"/>
<feature type="region of interest" description="Disordered" evidence="1">
    <location>
        <begin position="130"/>
        <end position="189"/>
    </location>
</feature>
<dbReference type="HOGENOM" id="CLU_083378_0_0_1"/>
<dbReference type="OMA" id="ATICGPM"/>
<feature type="signal peptide" evidence="2">
    <location>
        <begin position="1"/>
        <end position="20"/>
    </location>
</feature>
<dbReference type="EMBL" id="KL660204">
    <property type="protein sequence ID" value="KFA67352.1"/>
    <property type="molecule type" value="Genomic_DNA"/>
</dbReference>
<feature type="compositionally biased region" description="Basic and acidic residues" evidence="1">
    <location>
        <begin position="58"/>
        <end position="82"/>
    </location>
</feature>
<accession>A0A084QTR7</accession>